<feature type="transmembrane region" description="Helical" evidence="2">
    <location>
        <begin position="24"/>
        <end position="43"/>
    </location>
</feature>
<feature type="transmembrane region" description="Helical" evidence="2">
    <location>
        <begin position="84"/>
        <end position="102"/>
    </location>
</feature>
<dbReference type="GO" id="GO:0016020">
    <property type="term" value="C:membrane"/>
    <property type="evidence" value="ECO:0007669"/>
    <property type="project" value="InterPro"/>
</dbReference>
<keyword evidence="5" id="KW-1185">Reference proteome</keyword>
<gene>
    <name evidence="4" type="ORF">SAMN05414137_103475</name>
</gene>
<dbReference type="Pfam" id="PF00892">
    <property type="entry name" value="EamA"/>
    <property type="match status" value="2"/>
</dbReference>
<name>A0A1H7JV87_STRJI</name>
<sequence length="306" mass="31650">MTTQSTTSPLAADSPAVSARSARLAAVAAGVTVVLWASAFVGIRSAGHDLSAGPLTLLRLAVGAAALGAMVLVRRDAWPARRDLPRIVLIGVLWFGAYNLMLNTAERRVDAGTASMLVNVSPILIAVIAGVALKEGLPRSLLLGVAVSFTGVLVIGFGSAQHGHTDWLGAAFCVGSAVVYSISVILQKPLLSRASALPVTFLACVVGLIVSLPFAPQLAHELPRAHTSAVVWTVYLGLMPTAVAFTTWGYALARTKAGKLGATTYLVPPISILLGWLMLGETPTWVAVGGGVLCLGGVAVARFTRR</sequence>
<reference evidence="5" key="1">
    <citation type="submission" date="2016-10" db="EMBL/GenBank/DDBJ databases">
        <authorList>
            <person name="Varghese N."/>
        </authorList>
    </citation>
    <scope>NUCLEOTIDE SEQUENCE [LARGE SCALE GENOMIC DNA]</scope>
    <source>
        <strain evidence="5">DSM 45096 / BCRC 16803 / CGMCC 4.1857 / CIP 109030 / JCM 12277 / KCTC 19219 / NBRC 100920 / 33214</strain>
    </source>
</reference>
<feature type="transmembrane region" description="Helical" evidence="2">
    <location>
        <begin position="260"/>
        <end position="279"/>
    </location>
</feature>
<feature type="transmembrane region" description="Helical" evidence="2">
    <location>
        <begin position="114"/>
        <end position="133"/>
    </location>
</feature>
<keyword evidence="2" id="KW-1133">Transmembrane helix</keyword>
<feature type="transmembrane region" description="Helical" evidence="2">
    <location>
        <begin position="140"/>
        <end position="161"/>
    </location>
</feature>
<feature type="transmembrane region" description="Helical" evidence="2">
    <location>
        <begin position="230"/>
        <end position="253"/>
    </location>
</feature>
<dbReference type="InterPro" id="IPR000620">
    <property type="entry name" value="EamA_dom"/>
</dbReference>
<organism evidence="4 5">
    <name type="scientific">Streptacidiphilus jiangxiensis</name>
    <dbReference type="NCBI Taxonomy" id="235985"/>
    <lineage>
        <taxon>Bacteria</taxon>
        <taxon>Bacillati</taxon>
        <taxon>Actinomycetota</taxon>
        <taxon>Actinomycetes</taxon>
        <taxon>Kitasatosporales</taxon>
        <taxon>Streptomycetaceae</taxon>
        <taxon>Streptacidiphilus</taxon>
    </lineage>
</organism>
<proteinExistence type="inferred from homology"/>
<dbReference type="AlphaFoldDB" id="A0A1H7JV87"/>
<dbReference type="EMBL" id="FOAZ01000003">
    <property type="protein sequence ID" value="SEK78503.1"/>
    <property type="molecule type" value="Genomic_DNA"/>
</dbReference>
<feature type="transmembrane region" description="Helical" evidence="2">
    <location>
        <begin position="167"/>
        <end position="186"/>
    </location>
</feature>
<dbReference type="RefSeq" id="WP_082015345.1">
    <property type="nucleotide sequence ID" value="NZ_BBPN01000030.1"/>
</dbReference>
<comment type="similarity">
    <text evidence="1">Belongs to the EamA transporter family.</text>
</comment>
<dbReference type="Proteomes" id="UP000183015">
    <property type="component" value="Unassembled WGS sequence"/>
</dbReference>
<feature type="domain" description="EamA" evidence="3">
    <location>
        <begin position="168"/>
        <end position="301"/>
    </location>
</feature>
<dbReference type="STRING" id="235985.SAMN05414137_103475"/>
<protein>
    <submittedName>
        <fullName evidence="4">Permease of the drug/metabolite transporter (DMT) superfamily</fullName>
    </submittedName>
</protein>
<evidence type="ECO:0000313" key="5">
    <source>
        <dbReference type="Proteomes" id="UP000183015"/>
    </source>
</evidence>
<dbReference type="InterPro" id="IPR052756">
    <property type="entry name" value="Alkyne_AA_exporter"/>
</dbReference>
<feature type="transmembrane region" description="Helical" evidence="2">
    <location>
        <begin position="198"/>
        <end position="218"/>
    </location>
</feature>
<accession>A0A1H7JV87</accession>
<dbReference type="PANTHER" id="PTHR12715">
    <property type="entry name" value="TRANSPORTER, DRUG/METABOLITE EXPORTER FAMILY"/>
    <property type="match status" value="1"/>
</dbReference>
<feature type="domain" description="EamA" evidence="3">
    <location>
        <begin position="27"/>
        <end position="156"/>
    </location>
</feature>
<dbReference type="eggNOG" id="COG0697">
    <property type="taxonomic scope" value="Bacteria"/>
</dbReference>
<evidence type="ECO:0000256" key="2">
    <source>
        <dbReference type="SAM" id="Phobius"/>
    </source>
</evidence>
<keyword evidence="2" id="KW-0472">Membrane</keyword>
<feature type="transmembrane region" description="Helical" evidence="2">
    <location>
        <begin position="285"/>
        <end position="304"/>
    </location>
</feature>
<dbReference type="InterPro" id="IPR037185">
    <property type="entry name" value="EmrE-like"/>
</dbReference>
<dbReference type="PANTHER" id="PTHR12715:SF4">
    <property type="entry name" value="EAMA DOMAIN-CONTAINING PROTEIN"/>
    <property type="match status" value="1"/>
</dbReference>
<dbReference type="OrthoDB" id="3744378at2"/>
<evidence type="ECO:0000259" key="3">
    <source>
        <dbReference type="Pfam" id="PF00892"/>
    </source>
</evidence>
<dbReference type="SUPFAM" id="SSF103481">
    <property type="entry name" value="Multidrug resistance efflux transporter EmrE"/>
    <property type="match status" value="2"/>
</dbReference>
<keyword evidence="2" id="KW-0812">Transmembrane</keyword>
<evidence type="ECO:0000313" key="4">
    <source>
        <dbReference type="EMBL" id="SEK78503.1"/>
    </source>
</evidence>
<evidence type="ECO:0000256" key="1">
    <source>
        <dbReference type="ARBA" id="ARBA00007362"/>
    </source>
</evidence>
<feature type="transmembrane region" description="Helical" evidence="2">
    <location>
        <begin position="55"/>
        <end position="72"/>
    </location>
</feature>